<dbReference type="PROSITE" id="PS50837">
    <property type="entry name" value="NACHT"/>
    <property type="match status" value="1"/>
</dbReference>
<dbReference type="EMBL" id="RQZF01000019">
    <property type="protein sequence ID" value="RRC94451.1"/>
    <property type="molecule type" value="Genomic_DNA"/>
</dbReference>
<evidence type="ECO:0000256" key="3">
    <source>
        <dbReference type="PROSITE-ProRule" id="PRU00221"/>
    </source>
</evidence>
<proteinExistence type="predicted"/>
<evidence type="ECO:0000256" key="2">
    <source>
        <dbReference type="ARBA" id="ARBA00022737"/>
    </source>
</evidence>
<dbReference type="Pfam" id="PF00805">
    <property type="entry name" value="Pentapeptide"/>
    <property type="match status" value="1"/>
</dbReference>
<dbReference type="Pfam" id="PF05729">
    <property type="entry name" value="NACHT"/>
    <property type="match status" value="1"/>
</dbReference>
<dbReference type="Pfam" id="PF00400">
    <property type="entry name" value="WD40"/>
    <property type="match status" value="1"/>
</dbReference>
<dbReference type="OrthoDB" id="134501at2"/>
<dbReference type="PANTHER" id="PTHR14136:SF17">
    <property type="entry name" value="BTB_POZ DOMAIN-CONTAINING PROTEIN KCTD9"/>
    <property type="match status" value="1"/>
</dbReference>
<dbReference type="InterPro" id="IPR019775">
    <property type="entry name" value="WD40_repeat_CS"/>
</dbReference>
<keyword evidence="1 3" id="KW-0853">WD repeat</keyword>
<dbReference type="InterPro" id="IPR051082">
    <property type="entry name" value="Pentapeptide-BTB/POZ_domain"/>
</dbReference>
<dbReference type="SUPFAM" id="SSF50978">
    <property type="entry name" value="WD40 repeat-like"/>
    <property type="match status" value="1"/>
</dbReference>
<evidence type="ECO:0000313" key="7">
    <source>
        <dbReference type="Proteomes" id="UP000280444"/>
    </source>
</evidence>
<protein>
    <submittedName>
        <fullName evidence="6">NACHT domain-containing protein</fullName>
    </submittedName>
</protein>
<gene>
    <name evidence="6" type="ORF">EII11_10205</name>
</gene>
<dbReference type="PANTHER" id="PTHR14136">
    <property type="entry name" value="BTB_POZ DOMAIN-CONTAINING PROTEIN KCTD9"/>
    <property type="match status" value="1"/>
</dbReference>
<dbReference type="PROSITE" id="PS50294">
    <property type="entry name" value="WD_REPEATS_REGION"/>
    <property type="match status" value="1"/>
</dbReference>
<dbReference type="InterPro" id="IPR001680">
    <property type="entry name" value="WD40_rpt"/>
</dbReference>
<evidence type="ECO:0000256" key="1">
    <source>
        <dbReference type="ARBA" id="ARBA00022574"/>
    </source>
</evidence>
<feature type="repeat" description="WD" evidence="3">
    <location>
        <begin position="911"/>
        <end position="947"/>
    </location>
</feature>
<keyword evidence="7" id="KW-1185">Reference proteome</keyword>
<dbReference type="InterPro" id="IPR015943">
    <property type="entry name" value="WD40/YVTN_repeat-like_dom_sf"/>
</dbReference>
<dbReference type="InterPro" id="IPR054737">
    <property type="entry name" value="NNH6"/>
</dbReference>
<dbReference type="Gene3D" id="2.160.20.80">
    <property type="entry name" value="E3 ubiquitin-protein ligase SopA"/>
    <property type="match status" value="1"/>
</dbReference>
<dbReference type="SMART" id="SM00320">
    <property type="entry name" value="WD40"/>
    <property type="match status" value="1"/>
</dbReference>
<evidence type="ECO:0000256" key="4">
    <source>
        <dbReference type="SAM" id="MobiDB-lite"/>
    </source>
</evidence>
<accession>A0A3P1SB01</accession>
<evidence type="ECO:0000259" key="5">
    <source>
        <dbReference type="PROSITE" id="PS50837"/>
    </source>
</evidence>
<feature type="domain" description="NACHT" evidence="5">
    <location>
        <begin position="371"/>
        <end position="467"/>
    </location>
</feature>
<dbReference type="Pfam" id="PF22737">
    <property type="entry name" value="NNH6"/>
    <property type="match status" value="1"/>
</dbReference>
<comment type="caution">
    <text evidence="6">The sequence shown here is derived from an EMBL/GenBank/DDBJ whole genome shotgun (WGS) entry which is preliminary data.</text>
</comment>
<evidence type="ECO:0000313" key="6">
    <source>
        <dbReference type="EMBL" id="RRC94451.1"/>
    </source>
</evidence>
<dbReference type="PROSITE" id="PS00678">
    <property type="entry name" value="WD_REPEATS_1"/>
    <property type="match status" value="1"/>
</dbReference>
<dbReference type="SUPFAM" id="SSF141571">
    <property type="entry name" value="Pentapeptide repeat-like"/>
    <property type="match status" value="1"/>
</dbReference>
<dbReference type="InterPro" id="IPR036322">
    <property type="entry name" value="WD40_repeat_dom_sf"/>
</dbReference>
<dbReference type="AlphaFoldDB" id="A0A3P1SB01"/>
<dbReference type="Gene3D" id="3.40.50.300">
    <property type="entry name" value="P-loop containing nucleotide triphosphate hydrolases"/>
    <property type="match status" value="1"/>
</dbReference>
<dbReference type="Gene3D" id="2.130.10.10">
    <property type="entry name" value="YVTN repeat-like/Quinoprotein amine dehydrogenase"/>
    <property type="match status" value="1"/>
</dbReference>
<feature type="region of interest" description="Disordered" evidence="4">
    <location>
        <begin position="302"/>
        <end position="331"/>
    </location>
</feature>
<dbReference type="SUPFAM" id="SSF52540">
    <property type="entry name" value="P-loop containing nucleoside triphosphate hydrolases"/>
    <property type="match status" value="1"/>
</dbReference>
<dbReference type="PROSITE" id="PS50082">
    <property type="entry name" value="WD_REPEATS_2"/>
    <property type="match status" value="1"/>
</dbReference>
<sequence>MSTQLTPAGVKRALPKLRDYLSPILYRRVEAIAAQLQDDGLIRIDDAIAATATTDSPRLKGSAFREFRSTVAKAAAEAGIRFSLEADKRKSEWAYFEGDDPLTAELAARSDKEARAGLPREVVEADAQVPGPIRVYFSAALQELSQPHSPAADLTKRVKTELRLTEDTPGFEFASSADALLGANRNDHLESACSRADVIIVLLSPEYLEQENPEPEIVHQSGKPVVIVSLRSVSADAKTRGLKRPHVLWDREPWEEKDNTQRSHSIGDLLAAVKRALSREKPPAPYLSCTDLLGEHARRTAKGLGAQESQVPLHASRGRFSTTDPEASYDAEHRLAKDSAEGTSEGYTPRHVQAVPTLLEWSKNRAESSPRFAALLGNVGMGKSTALKQLTLQLLDAREQDASLPLPVLFDLRELNGRSVDDIGPSELLDALMKRTHVRGGTASGDEVLEVAAQGNCVLLFDGLDEALVHLTEQQGQRLIQRLWQIAGDNPTTRLAISCRTHYFRTLRDEVSTFLRQGRESVNESDYLVLHMLPFTQEQVREYIASNVGADRVDSIMAMIGSVYNLTELSTQPMLLRMITTALEPLQRRALRGETMRSVDLYESFVSQWLARDDGKHELLPDHKLLLMEDLAAQLWRGGRRTWKVQDLENWMLRFMRNHPDMELHYERRLPGLWKDDLRTATFVTRSGDDYGFAHTSLLEYFLARHLLRLLEAGADIAQADWAKLAPSPEAERFLIEALLGLRMDELSVCLDTLAELGRRQETGIRVLTFAAAALKLGLQISDLRGLDARGAKLDGFRLESSSQLDLSGARFDGASFRHARFQGLLLDNASFAACDMTSASFVGCQMTGTSFDSATLAGATFRNSALLACSTDTADCYQTSLIDCKAVPGLPSGARSAPSPQVGFPIPSTLTGHTNEVTSGAYSPDGTTILTTSRDNTARIWDATTG</sequence>
<name>A0A3P1SB01_9ACTO</name>
<dbReference type="InterPro" id="IPR027417">
    <property type="entry name" value="P-loop_NTPase"/>
</dbReference>
<organism evidence="6 7">
    <name type="scientific">Schaalia canis</name>
    <dbReference type="NCBI Taxonomy" id="100469"/>
    <lineage>
        <taxon>Bacteria</taxon>
        <taxon>Bacillati</taxon>
        <taxon>Actinomycetota</taxon>
        <taxon>Actinomycetes</taxon>
        <taxon>Actinomycetales</taxon>
        <taxon>Actinomycetaceae</taxon>
        <taxon>Schaalia</taxon>
    </lineage>
</organism>
<dbReference type="Proteomes" id="UP000280444">
    <property type="component" value="Unassembled WGS sequence"/>
</dbReference>
<dbReference type="RefSeq" id="WP_124872437.1">
    <property type="nucleotide sequence ID" value="NZ_RQZF01000019.1"/>
</dbReference>
<keyword evidence="2" id="KW-0677">Repeat</keyword>
<dbReference type="InterPro" id="IPR001646">
    <property type="entry name" value="5peptide_repeat"/>
</dbReference>
<dbReference type="InterPro" id="IPR007111">
    <property type="entry name" value="NACHT_NTPase"/>
</dbReference>
<reference evidence="6 7" key="1">
    <citation type="submission" date="2018-11" db="EMBL/GenBank/DDBJ databases">
        <title>Genomes From Bacteria Associated with the Canine Oral Cavity: a Test Case for Automated Genome-Based Taxonomic Assignment.</title>
        <authorList>
            <person name="Coil D.A."/>
            <person name="Jospin G."/>
            <person name="Darling A.E."/>
            <person name="Wallis C."/>
            <person name="Davis I.J."/>
            <person name="Harris S."/>
            <person name="Eisen J.A."/>
            <person name="Holcombe L.J."/>
            <person name="O'Flynn C."/>
        </authorList>
    </citation>
    <scope>NUCLEOTIDE SEQUENCE [LARGE SCALE GENOMIC DNA]</scope>
    <source>
        <strain evidence="6 7">OH770</strain>
    </source>
</reference>
<feature type="non-terminal residue" evidence="6">
    <location>
        <position position="947"/>
    </location>
</feature>